<accession>A0A0C9SUH5</accession>
<keyword evidence="3" id="KW-1185">Reference proteome</keyword>
<evidence type="ECO:0000313" key="2">
    <source>
        <dbReference type="EMBL" id="KIJ12709.1"/>
    </source>
</evidence>
<dbReference type="Proteomes" id="UP000053647">
    <property type="component" value="Unassembled WGS sequence"/>
</dbReference>
<reference evidence="3" key="2">
    <citation type="submission" date="2015-01" db="EMBL/GenBank/DDBJ databases">
        <title>Evolutionary Origins and Diversification of the Mycorrhizal Mutualists.</title>
        <authorList>
            <consortium name="DOE Joint Genome Institute"/>
            <consortium name="Mycorrhizal Genomics Consortium"/>
            <person name="Kohler A."/>
            <person name="Kuo A."/>
            <person name="Nagy L.G."/>
            <person name="Floudas D."/>
            <person name="Copeland A."/>
            <person name="Barry K.W."/>
            <person name="Cichocki N."/>
            <person name="Veneault-Fourrey C."/>
            <person name="LaButti K."/>
            <person name="Lindquist E.A."/>
            <person name="Lipzen A."/>
            <person name="Lundell T."/>
            <person name="Morin E."/>
            <person name="Murat C."/>
            <person name="Riley R."/>
            <person name="Ohm R."/>
            <person name="Sun H."/>
            <person name="Tunlid A."/>
            <person name="Henrissat B."/>
            <person name="Grigoriev I.V."/>
            <person name="Hibbett D.S."/>
            <person name="Martin F."/>
        </authorList>
    </citation>
    <scope>NUCLEOTIDE SEQUENCE [LARGE SCALE GENOMIC DNA]</scope>
    <source>
        <strain evidence="3">ATCC 200175</strain>
    </source>
</reference>
<dbReference type="HOGENOM" id="CLU_056788_11_2_1"/>
<evidence type="ECO:0000259" key="1">
    <source>
        <dbReference type="Pfam" id="PF13358"/>
    </source>
</evidence>
<sequence length="123" mass="13906">MAQYTQDELVFIDETSKDERTLSRQRGRAKKSRRASMRGVFVHGRYLTAVAAMSCNGIIASHIIEGSLHCKGFLEFIEHSVLPHCTAYPGKHSVLVMDNAWIHHGAEIFELMERFGIVQSMLT</sequence>
<name>A0A0C9SUH5_PAXIN</name>
<dbReference type="EMBL" id="KN819360">
    <property type="protein sequence ID" value="KIJ12709.1"/>
    <property type="molecule type" value="Genomic_DNA"/>
</dbReference>
<dbReference type="InterPro" id="IPR036397">
    <property type="entry name" value="RNaseH_sf"/>
</dbReference>
<feature type="domain" description="Tc1-like transposase DDE" evidence="1">
    <location>
        <begin position="9"/>
        <end position="114"/>
    </location>
</feature>
<dbReference type="Pfam" id="PF13358">
    <property type="entry name" value="DDE_3"/>
    <property type="match status" value="1"/>
</dbReference>
<organism evidence="2 3">
    <name type="scientific">Paxillus involutus ATCC 200175</name>
    <dbReference type="NCBI Taxonomy" id="664439"/>
    <lineage>
        <taxon>Eukaryota</taxon>
        <taxon>Fungi</taxon>
        <taxon>Dikarya</taxon>
        <taxon>Basidiomycota</taxon>
        <taxon>Agaricomycotina</taxon>
        <taxon>Agaricomycetes</taxon>
        <taxon>Agaricomycetidae</taxon>
        <taxon>Boletales</taxon>
        <taxon>Paxilineae</taxon>
        <taxon>Paxillaceae</taxon>
        <taxon>Paxillus</taxon>
    </lineage>
</organism>
<dbReference type="InterPro" id="IPR038717">
    <property type="entry name" value="Tc1-like_DDE_dom"/>
</dbReference>
<dbReference type="GO" id="GO:0003676">
    <property type="term" value="F:nucleic acid binding"/>
    <property type="evidence" value="ECO:0007669"/>
    <property type="project" value="InterPro"/>
</dbReference>
<dbReference type="OrthoDB" id="2142724at2759"/>
<dbReference type="PANTHER" id="PTHR46564:SF1">
    <property type="entry name" value="TRANSPOSASE"/>
    <property type="match status" value="1"/>
</dbReference>
<dbReference type="PANTHER" id="PTHR46564">
    <property type="entry name" value="TRANSPOSASE"/>
    <property type="match status" value="1"/>
</dbReference>
<dbReference type="AlphaFoldDB" id="A0A0C9SUH5"/>
<proteinExistence type="predicted"/>
<dbReference type="Gene3D" id="3.30.420.10">
    <property type="entry name" value="Ribonuclease H-like superfamily/Ribonuclease H"/>
    <property type="match status" value="1"/>
</dbReference>
<protein>
    <recommendedName>
        <fullName evidence="1">Tc1-like transposase DDE domain-containing protein</fullName>
    </recommendedName>
</protein>
<gene>
    <name evidence="2" type="ORF">PAXINDRAFT_82442</name>
</gene>
<evidence type="ECO:0000313" key="3">
    <source>
        <dbReference type="Proteomes" id="UP000053647"/>
    </source>
</evidence>
<reference evidence="2 3" key="1">
    <citation type="submission" date="2014-06" db="EMBL/GenBank/DDBJ databases">
        <authorList>
            <consortium name="DOE Joint Genome Institute"/>
            <person name="Kuo A."/>
            <person name="Kohler A."/>
            <person name="Nagy L.G."/>
            <person name="Floudas D."/>
            <person name="Copeland A."/>
            <person name="Barry K.W."/>
            <person name="Cichocki N."/>
            <person name="Veneault-Fourrey C."/>
            <person name="LaButti K."/>
            <person name="Lindquist E.A."/>
            <person name="Lipzen A."/>
            <person name="Lundell T."/>
            <person name="Morin E."/>
            <person name="Murat C."/>
            <person name="Sun H."/>
            <person name="Tunlid A."/>
            <person name="Henrissat B."/>
            <person name="Grigoriev I.V."/>
            <person name="Hibbett D.S."/>
            <person name="Martin F."/>
            <person name="Nordberg H.P."/>
            <person name="Cantor M.N."/>
            <person name="Hua S.X."/>
        </authorList>
    </citation>
    <scope>NUCLEOTIDE SEQUENCE [LARGE SCALE GENOMIC DNA]</scope>
    <source>
        <strain evidence="2 3">ATCC 200175</strain>
    </source>
</reference>